<reference evidence="2" key="1">
    <citation type="submission" date="2021-02" db="EMBL/GenBank/DDBJ databases">
        <authorList>
            <person name="Dougan E. K."/>
            <person name="Rhodes N."/>
            <person name="Thang M."/>
            <person name="Chan C."/>
        </authorList>
    </citation>
    <scope>NUCLEOTIDE SEQUENCE</scope>
</reference>
<evidence type="ECO:0000313" key="3">
    <source>
        <dbReference type="Proteomes" id="UP000604046"/>
    </source>
</evidence>
<organism evidence="2 3">
    <name type="scientific">Symbiodinium natans</name>
    <dbReference type="NCBI Taxonomy" id="878477"/>
    <lineage>
        <taxon>Eukaryota</taxon>
        <taxon>Sar</taxon>
        <taxon>Alveolata</taxon>
        <taxon>Dinophyceae</taxon>
        <taxon>Suessiales</taxon>
        <taxon>Symbiodiniaceae</taxon>
        <taxon>Symbiodinium</taxon>
    </lineage>
</organism>
<sequence>MEATGKLASCIAYSLRCAQKAGLEEVADLSWRALFHAAQCRGPRQPICLYSALGLDVEQQDFGPVCSPAQEDLGTFVNMATQTVEEVFSSDECRRITEGLVGSLMAKAHDAIQVLSDRIQSLEGNAVVSEVTDTGNVRENVPATEQASKWSDTGITVPESPESGRQSARVPESSVFCSDINQTSCVSSVPSSSDMNLPLPASSVSSNMSLPFAQPEYLEQFREAHMLRRRALKEQKRRERRM</sequence>
<evidence type="ECO:0000256" key="1">
    <source>
        <dbReference type="SAM" id="MobiDB-lite"/>
    </source>
</evidence>
<dbReference type="EMBL" id="CAJNDS010002412">
    <property type="protein sequence ID" value="CAE7464704.1"/>
    <property type="molecule type" value="Genomic_DNA"/>
</dbReference>
<protein>
    <submittedName>
        <fullName evidence="2">Uncharacterized protein</fullName>
    </submittedName>
</protein>
<keyword evidence="3" id="KW-1185">Reference proteome</keyword>
<dbReference type="Proteomes" id="UP000604046">
    <property type="component" value="Unassembled WGS sequence"/>
</dbReference>
<feature type="compositionally biased region" description="Polar residues" evidence="1">
    <location>
        <begin position="144"/>
        <end position="154"/>
    </location>
</feature>
<name>A0A812S7N0_9DINO</name>
<proteinExistence type="predicted"/>
<feature type="region of interest" description="Disordered" evidence="1">
    <location>
        <begin position="144"/>
        <end position="173"/>
    </location>
</feature>
<dbReference type="AlphaFoldDB" id="A0A812S7N0"/>
<dbReference type="OrthoDB" id="447239at2759"/>
<accession>A0A812S7N0</accession>
<comment type="caution">
    <text evidence="2">The sequence shown here is derived from an EMBL/GenBank/DDBJ whole genome shotgun (WGS) entry which is preliminary data.</text>
</comment>
<evidence type="ECO:0000313" key="2">
    <source>
        <dbReference type="EMBL" id="CAE7464704.1"/>
    </source>
</evidence>
<gene>
    <name evidence="2" type="ORF">SNAT2548_LOCUS25953</name>
</gene>